<evidence type="ECO:0000259" key="2">
    <source>
        <dbReference type="Pfam" id="PF07670"/>
    </source>
</evidence>
<organism evidence="3 4">
    <name type="scientific">Ruminococcus albus</name>
    <dbReference type="NCBI Taxonomy" id="1264"/>
    <lineage>
        <taxon>Bacteria</taxon>
        <taxon>Bacillati</taxon>
        <taxon>Bacillota</taxon>
        <taxon>Clostridia</taxon>
        <taxon>Eubacteriales</taxon>
        <taxon>Oscillospiraceae</taxon>
        <taxon>Ruminococcus</taxon>
    </lineage>
</organism>
<feature type="transmembrane region" description="Helical" evidence="1">
    <location>
        <begin position="127"/>
        <end position="147"/>
    </location>
</feature>
<evidence type="ECO:0000256" key="1">
    <source>
        <dbReference type="SAM" id="Phobius"/>
    </source>
</evidence>
<evidence type="ECO:0000313" key="4">
    <source>
        <dbReference type="Proteomes" id="UP000186015"/>
    </source>
</evidence>
<dbReference type="AlphaFoldDB" id="A0A1H7NIB2"/>
<keyword evidence="1" id="KW-1133">Transmembrane helix</keyword>
<dbReference type="Pfam" id="PF07670">
    <property type="entry name" value="Gate"/>
    <property type="match status" value="1"/>
</dbReference>
<feature type="transmembrane region" description="Helical" evidence="1">
    <location>
        <begin position="159"/>
        <end position="182"/>
    </location>
</feature>
<keyword evidence="1" id="KW-0812">Transmembrane</keyword>
<reference evidence="3 4" key="1">
    <citation type="submission" date="2016-10" db="EMBL/GenBank/DDBJ databases">
        <authorList>
            <person name="de Groot N.N."/>
        </authorList>
    </citation>
    <scope>NUCLEOTIDE SEQUENCE [LARGE SCALE GENOMIC DNA]</scope>
    <source>
        <strain evidence="3 4">KH2T6</strain>
    </source>
</reference>
<feature type="transmembrane region" description="Helical" evidence="1">
    <location>
        <begin position="40"/>
        <end position="58"/>
    </location>
</feature>
<sequence length="186" mass="19501">MLAFVVAVMLVLSAVMGFFEGCWAEISDAAMGQCVKAVELGIYLAGSMALWCGLMRVAEKSGLTRIIARLLSPLIRLIFGRLDTDSKKAVSLNLTANLLGLGNAATPTGIEAVRRLEKSSRPKRNTALITVINTASIQLIPVTAAALRSAHGSSAPMEILPAVLATSVCSATVGIITASILFSEEK</sequence>
<proteinExistence type="predicted"/>
<protein>
    <submittedName>
        <fullName evidence="3">Spore maturation protein A</fullName>
    </submittedName>
</protein>
<evidence type="ECO:0000313" key="3">
    <source>
        <dbReference type="EMBL" id="SEL23300.1"/>
    </source>
</evidence>
<dbReference type="RefSeq" id="WP_074835026.1">
    <property type="nucleotide sequence ID" value="NZ_FOAT01000015.1"/>
</dbReference>
<dbReference type="EMBL" id="FOAT01000015">
    <property type="protein sequence ID" value="SEL23300.1"/>
    <property type="molecule type" value="Genomic_DNA"/>
</dbReference>
<dbReference type="Proteomes" id="UP000186015">
    <property type="component" value="Unassembled WGS sequence"/>
</dbReference>
<dbReference type="InterPro" id="IPR011642">
    <property type="entry name" value="Gate_dom"/>
</dbReference>
<dbReference type="OrthoDB" id="9782481at2"/>
<name>A0A1H7NIB2_RUMAL</name>
<accession>A0A1H7NIB2</accession>
<gene>
    <name evidence="3" type="ORF">SAMN05216469_11575</name>
</gene>
<feature type="domain" description="Nucleoside transporter/FeoB GTPase Gate" evidence="2">
    <location>
        <begin position="44"/>
        <end position="147"/>
    </location>
</feature>
<keyword evidence="1" id="KW-0472">Membrane</keyword>